<dbReference type="Proteomes" id="UP000325313">
    <property type="component" value="Unassembled WGS sequence"/>
</dbReference>
<gene>
    <name evidence="2" type="ORF">PGTUg99_003138</name>
</gene>
<feature type="region of interest" description="Disordered" evidence="1">
    <location>
        <begin position="147"/>
        <end position="217"/>
    </location>
</feature>
<evidence type="ECO:0000313" key="2">
    <source>
        <dbReference type="EMBL" id="KAA1066642.1"/>
    </source>
</evidence>
<proteinExistence type="predicted"/>
<feature type="compositionally biased region" description="Low complexity" evidence="1">
    <location>
        <begin position="148"/>
        <end position="160"/>
    </location>
</feature>
<accession>A0A5B0LQ94</accession>
<evidence type="ECO:0000256" key="1">
    <source>
        <dbReference type="SAM" id="MobiDB-lite"/>
    </source>
</evidence>
<comment type="caution">
    <text evidence="2">The sequence shown here is derived from an EMBL/GenBank/DDBJ whole genome shotgun (WGS) entry which is preliminary data.</text>
</comment>
<organism evidence="2 3">
    <name type="scientific">Puccinia graminis f. sp. tritici</name>
    <dbReference type="NCBI Taxonomy" id="56615"/>
    <lineage>
        <taxon>Eukaryota</taxon>
        <taxon>Fungi</taxon>
        <taxon>Dikarya</taxon>
        <taxon>Basidiomycota</taxon>
        <taxon>Pucciniomycotina</taxon>
        <taxon>Pucciniomycetes</taxon>
        <taxon>Pucciniales</taxon>
        <taxon>Pucciniaceae</taxon>
        <taxon>Puccinia</taxon>
    </lineage>
</organism>
<evidence type="ECO:0000313" key="3">
    <source>
        <dbReference type="Proteomes" id="UP000325313"/>
    </source>
</evidence>
<name>A0A5B0LQ94_PUCGR</name>
<reference evidence="2 3" key="1">
    <citation type="submission" date="2019-05" db="EMBL/GenBank/DDBJ databases">
        <title>Emergence of the Ug99 lineage of the wheat stem rust pathogen through somatic hybridization.</title>
        <authorList>
            <person name="Li F."/>
            <person name="Upadhyaya N.M."/>
            <person name="Sperschneider J."/>
            <person name="Matny O."/>
            <person name="Nguyen-Phuc H."/>
            <person name="Mago R."/>
            <person name="Raley C."/>
            <person name="Miller M.E."/>
            <person name="Silverstein K.A.T."/>
            <person name="Henningsen E."/>
            <person name="Hirsch C.D."/>
            <person name="Visser B."/>
            <person name="Pretorius Z.A."/>
            <person name="Steffenson B.J."/>
            <person name="Schwessinger B."/>
            <person name="Dodds P.N."/>
            <person name="Figueroa M."/>
        </authorList>
    </citation>
    <scope>NUCLEOTIDE SEQUENCE [LARGE SCALE GENOMIC DNA]</scope>
    <source>
        <strain evidence="2 3">Ug99</strain>
    </source>
</reference>
<protein>
    <submittedName>
        <fullName evidence="2">Uncharacterized protein</fullName>
    </submittedName>
</protein>
<sequence length="226" mass="24409">MVANNPPRISAIRWWIPASASGYPPAGADLGADAPFPLKYWRVSRYPLGYPVPRGHTAGRNPSRQAARLESAALNSEINGGRRSRANSRLDPMDDYREMDNSHWSADLNAMNLNGGGGRSRANSRTEMHGEDFLRSARSQLGNDFKTSSNMGSMRSRSNSHVGLSNNEGLLPNPCRDLACRRSPGGTTPSELASHSEGGYPRVSARIPANAGGYPPADADVDVCFR</sequence>
<dbReference type="EMBL" id="VDEP01000509">
    <property type="protein sequence ID" value="KAA1066642.1"/>
    <property type="molecule type" value="Genomic_DNA"/>
</dbReference>
<dbReference type="AlphaFoldDB" id="A0A5B0LQ94"/>